<proteinExistence type="predicted"/>
<dbReference type="AlphaFoldDB" id="A0A640S7Z6"/>
<accession>A0A640S7Z6</accession>
<protein>
    <submittedName>
        <fullName evidence="2">Uncharacterized protein</fullName>
    </submittedName>
</protein>
<name>A0A640S7Z6_9ACTN</name>
<sequence>MRQMDTPQRLEVGAPAALPSDAVQIGVEVERLKVGHVSNLRAATAPRRSPRTDPRYFGGPRTGVQSEHINAA</sequence>
<evidence type="ECO:0000256" key="1">
    <source>
        <dbReference type="SAM" id="MobiDB-lite"/>
    </source>
</evidence>
<evidence type="ECO:0000313" key="3">
    <source>
        <dbReference type="Proteomes" id="UP000435837"/>
    </source>
</evidence>
<reference evidence="2 3" key="1">
    <citation type="submission" date="2019-12" db="EMBL/GenBank/DDBJ databases">
        <title>Whole genome shotgun sequence of Streptomyces caniferus NBRC 15389.</title>
        <authorList>
            <person name="Ichikawa N."/>
            <person name="Kimura A."/>
            <person name="Kitahashi Y."/>
            <person name="Komaki H."/>
            <person name="Tamura T."/>
        </authorList>
    </citation>
    <scope>NUCLEOTIDE SEQUENCE [LARGE SCALE GENOMIC DNA]</scope>
    <source>
        <strain evidence="2 3">NBRC 15389</strain>
    </source>
</reference>
<feature type="region of interest" description="Disordered" evidence="1">
    <location>
        <begin position="42"/>
        <end position="72"/>
    </location>
</feature>
<gene>
    <name evidence="2" type="ORF">Scani_38710</name>
</gene>
<dbReference type="Proteomes" id="UP000435837">
    <property type="component" value="Unassembled WGS sequence"/>
</dbReference>
<organism evidence="2 3">
    <name type="scientific">Streptomyces caniferus</name>
    <dbReference type="NCBI Taxonomy" id="285557"/>
    <lineage>
        <taxon>Bacteria</taxon>
        <taxon>Bacillati</taxon>
        <taxon>Actinomycetota</taxon>
        <taxon>Actinomycetes</taxon>
        <taxon>Kitasatosporales</taxon>
        <taxon>Streptomycetaceae</taxon>
        <taxon>Streptomyces</taxon>
    </lineage>
</organism>
<comment type="caution">
    <text evidence="2">The sequence shown here is derived from an EMBL/GenBank/DDBJ whole genome shotgun (WGS) entry which is preliminary data.</text>
</comment>
<feature type="compositionally biased region" description="Polar residues" evidence="1">
    <location>
        <begin position="63"/>
        <end position="72"/>
    </location>
</feature>
<evidence type="ECO:0000313" key="2">
    <source>
        <dbReference type="EMBL" id="GFE07603.1"/>
    </source>
</evidence>
<dbReference type="EMBL" id="BLIN01000005">
    <property type="protein sequence ID" value="GFE07603.1"/>
    <property type="molecule type" value="Genomic_DNA"/>
</dbReference>